<proteinExistence type="predicted"/>
<evidence type="ECO:0000313" key="1">
    <source>
        <dbReference type="EMBL" id="MBX35074.1"/>
    </source>
</evidence>
<dbReference type="EMBL" id="GGEC01054590">
    <property type="protein sequence ID" value="MBX35074.1"/>
    <property type="molecule type" value="Transcribed_RNA"/>
</dbReference>
<sequence>MNSCIPINQHPISFRIDKPVSLAHFIEHLVQLEKPPHFPKNIKNLVVNTRT</sequence>
<reference evidence="1" key="1">
    <citation type="submission" date="2018-02" db="EMBL/GenBank/DDBJ databases">
        <title>Rhizophora mucronata_Transcriptome.</title>
        <authorList>
            <person name="Meera S.P."/>
            <person name="Sreeshan A."/>
            <person name="Augustine A."/>
        </authorList>
    </citation>
    <scope>NUCLEOTIDE SEQUENCE</scope>
    <source>
        <tissue evidence="1">Leaf</tissue>
    </source>
</reference>
<name>A0A2P2MXX4_RHIMU</name>
<protein>
    <submittedName>
        <fullName evidence="1">Uncharacterized protein</fullName>
    </submittedName>
</protein>
<organism evidence="1">
    <name type="scientific">Rhizophora mucronata</name>
    <name type="common">Asiatic mangrove</name>
    <dbReference type="NCBI Taxonomy" id="61149"/>
    <lineage>
        <taxon>Eukaryota</taxon>
        <taxon>Viridiplantae</taxon>
        <taxon>Streptophyta</taxon>
        <taxon>Embryophyta</taxon>
        <taxon>Tracheophyta</taxon>
        <taxon>Spermatophyta</taxon>
        <taxon>Magnoliopsida</taxon>
        <taxon>eudicotyledons</taxon>
        <taxon>Gunneridae</taxon>
        <taxon>Pentapetalae</taxon>
        <taxon>rosids</taxon>
        <taxon>fabids</taxon>
        <taxon>Malpighiales</taxon>
        <taxon>Rhizophoraceae</taxon>
        <taxon>Rhizophora</taxon>
    </lineage>
</organism>
<accession>A0A2P2MXX4</accession>
<dbReference type="AlphaFoldDB" id="A0A2P2MXX4"/>